<comment type="subcellular location">
    <subcellularLocation>
        <location evidence="1">Cell membrane</location>
        <topology evidence="1">Lipid-anchor</topology>
    </subcellularLocation>
    <subcellularLocation>
        <location evidence="7">Endomembrane system</location>
        <topology evidence="7">Lipid-anchor</topology>
        <orientation evidence="7">Cytoplasmic side</orientation>
    </subcellularLocation>
</comment>
<dbReference type="EMBL" id="CAJPEV010000047">
    <property type="protein sequence ID" value="CAG0879573.1"/>
    <property type="molecule type" value="Genomic_DNA"/>
</dbReference>
<dbReference type="EMBL" id="LR899564">
    <property type="protein sequence ID" value="CAD7240636.1"/>
    <property type="molecule type" value="Genomic_DNA"/>
</dbReference>
<keyword evidence="4" id="KW-0597">Phosphoprotein</keyword>
<dbReference type="Gene3D" id="1.10.472.10">
    <property type="entry name" value="Cyclin-like"/>
    <property type="match status" value="1"/>
</dbReference>
<dbReference type="Proteomes" id="UP000677054">
    <property type="component" value="Unassembled WGS sequence"/>
</dbReference>
<keyword evidence="5" id="KW-0472">Membrane</keyword>
<reference evidence="8" key="1">
    <citation type="submission" date="2020-11" db="EMBL/GenBank/DDBJ databases">
        <authorList>
            <person name="Tran Van P."/>
        </authorList>
    </citation>
    <scope>NUCLEOTIDE SEQUENCE</scope>
</reference>
<dbReference type="Pfam" id="PF03261">
    <property type="entry name" value="CDK5_activator"/>
    <property type="match status" value="1"/>
</dbReference>
<evidence type="ECO:0000256" key="7">
    <source>
        <dbReference type="ARBA" id="ARBA00046278"/>
    </source>
</evidence>
<dbReference type="FunFam" id="1.10.472.10:FF:000025">
    <property type="entry name" value="Cyclin-dependent kinase 5 activator"/>
    <property type="match status" value="1"/>
</dbReference>
<evidence type="ECO:0000313" key="8">
    <source>
        <dbReference type="EMBL" id="CAD7240636.1"/>
    </source>
</evidence>
<evidence type="ECO:0000256" key="2">
    <source>
        <dbReference type="ARBA" id="ARBA00010175"/>
    </source>
</evidence>
<evidence type="ECO:0000256" key="6">
    <source>
        <dbReference type="ARBA" id="ARBA00023288"/>
    </source>
</evidence>
<accession>A0A7R9A2I2</accession>
<dbReference type="GO" id="GO:0016533">
    <property type="term" value="C:protein kinase 5 complex"/>
    <property type="evidence" value="ECO:0007669"/>
    <property type="project" value="InterPro"/>
</dbReference>
<keyword evidence="3" id="KW-1003">Cell membrane</keyword>
<feature type="non-terminal residue" evidence="8">
    <location>
        <position position="1"/>
    </location>
</feature>
<evidence type="ECO:0000256" key="3">
    <source>
        <dbReference type="ARBA" id="ARBA00022475"/>
    </source>
</evidence>
<dbReference type="GO" id="GO:0005886">
    <property type="term" value="C:plasma membrane"/>
    <property type="evidence" value="ECO:0007669"/>
    <property type="project" value="UniProtKB-SubCell"/>
</dbReference>
<keyword evidence="6" id="KW-0449">Lipoprotein</keyword>
<dbReference type="PANTHER" id="PTHR23401:SF0">
    <property type="entry name" value="CYCLIN-DEPENDENT KINASE 5 ACTIVATOR"/>
    <property type="match status" value="1"/>
</dbReference>
<evidence type="ECO:0008006" key="10">
    <source>
        <dbReference type="Google" id="ProtNLM"/>
    </source>
</evidence>
<sequence>MCSDPFSYDHHLRCREKARMAQNENKNVNNKKQGLFLNGLSWKRLTSKNKLHESKVSAIARTPLDNIQPFLDNNKNIQKALSCYSLKNSSDRGGFTLVNGHALDVSNANQIGREPPTKISPARKTVIQASTSELLKCLGHFLRRRCPKLKDFQPGDAIMWLRTVDRSLLLQGWQDVAFINPANVVFIYMILRDLVREDIASEHELQAVVLTALYMSYSYMGNEISYPLKPFLVEDNKDKFWDRCIMIVNRFSASMLKVNAQPCYFTQVFTELKAIGVAPGP</sequence>
<dbReference type="GO" id="GO:0005737">
    <property type="term" value="C:cytoplasm"/>
    <property type="evidence" value="ECO:0007669"/>
    <property type="project" value="TreeGrafter"/>
</dbReference>
<dbReference type="GO" id="GO:0012505">
    <property type="term" value="C:endomembrane system"/>
    <property type="evidence" value="ECO:0007669"/>
    <property type="project" value="UniProtKB-SubCell"/>
</dbReference>
<evidence type="ECO:0000256" key="4">
    <source>
        <dbReference type="ARBA" id="ARBA00022553"/>
    </source>
</evidence>
<gene>
    <name evidence="8" type="ORF">DSTB1V02_LOCUS655</name>
</gene>
<name>A0A7R9A2I2_9CRUS</name>
<keyword evidence="9" id="KW-1185">Reference proteome</keyword>
<protein>
    <recommendedName>
        <fullName evidence="10">Cyclin-dependent kinase 5 activator</fullName>
    </recommendedName>
</protein>
<dbReference type="InterPro" id="IPR036915">
    <property type="entry name" value="Cyclin-like_sf"/>
</dbReference>
<dbReference type="AlphaFoldDB" id="A0A7R9A2I2"/>
<dbReference type="GO" id="GO:0061575">
    <property type="term" value="F:cyclin-dependent protein serine/threonine kinase activator activity"/>
    <property type="evidence" value="ECO:0007669"/>
    <property type="project" value="InterPro"/>
</dbReference>
<dbReference type="SUPFAM" id="SSF47954">
    <property type="entry name" value="Cyclin-like"/>
    <property type="match status" value="1"/>
</dbReference>
<evidence type="ECO:0000256" key="1">
    <source>
        <dbReference type="ARBA" id="ARBA00004193"/>
    </source>
</evidence>
<evidence type="ECO:0000313" key="9">
    <source>
        <dbReference type="Proteomes" id="UP000677054"/>
    </source>
</evidence>
<dbReference type="InterPro" id="IPR004944">
    <property type="entry name" value="CDK5_activator"/>
</dbReference>
<proteinExistence type="inferred from homology"/>
<evidence type="ECO:0000256" key="5">
    <source>
        <dbReference type="ARBA" id="ARBA00023136"/>
    </source>
</evidence>
<dbReference type="PANTHER" id="PTHR23401">
    <property type="entry name" value="CYCLIN DEPENDANT KINASE-5 ACTIVATOR"/>
    <property type="match status" value="1"/>
</dbReference>
<dbReference type="GO" id="GO:0019901">
    <property type="term" value="F:protein kinase binding"/>
    <property type="evidence" value="ECO:0007669"/>
    <property type="project" value="TreeGrafter"/>
</dbReference>
<comment type="similarity">
    <text evidence="2">Belongs to the cyclin-dependent kinase 5 activator family.</text>
</comment>
<dbReference type="OrthoDB" id="7676799at2759"/>
<dbReference type="GO" id="GO:0007411">
    <property type="term" value="P:axon guidance"/>
    <property type="evidence" value="ECO:0007669"/>
    <property type="project" value="TreeGrafter"/>
</dbReference>
<dbReference type="GO" id="GO:0030426">
    <property type="term" value="C:growth cone"/>
    <property type="evidence" value="ECO:0007669"/>
    <property type="project" value="TreeGrafter"/>
</dbReference>
<organism evidence="8">
    <name type="scientific">Darwinula stevensoni</name>
    <dbReference type="NCBI Taxonomy" id="69355"/>
    <lineage>
        <taxon>Eukaryota</taxon>
        <taxon>Metazoa</taxon>
        <taxon>Ecdysozoa</taxon>
        <taxon>Arthropoda</taxon>
        <taxon>Crustacea</taxon>
        <taxon>Oligostraca</taxon>
        <taxon>Ostracoda</taxon>
        <taxon>Podocopa</taxon>
        <taxon>Podocopida</taxon>
        <taxon>Darwinulocopina</taxon>
        <taxon>Darwinuloidea</taxon>
        <taxon>Darwinulidae</taxon>
        <taxon>Darwinula</taxon>
    </lineage>
</organism>